<gene>
    <name evidence="2" type="ORF">ITP53_38835</name>
</gene>
<dbReference type="AlphaFoldDB" id="A0A931AJB3"/>
<evidence type="ECO:0000313" key="2">
    <source>
        <dbReference type="EMBL" id="MBF8191553.1"/>
    </source>
</evidence>
<protein>
    <recommendedName>
        <fullName evidence="1">D-serine dehydratase-like domain-containing protein</fullName>
    </recommendedName>
</protein>
<sequence>MADRLVETAELIRGRGIDCPIVSVGSTLTATHMHATMGITEVRPGVYAYGDIRTVQGAAAQWEDCALTVLATVISRPNPHMAIIDAGTKVLSPATAGPYNFGLVAETPTAKVTRLSEEHGTVEFTGETDAPAVGDRLHILPARAGVVVNTQRTAHLTRGSDLLQTVPIEAHLRSL</sequence>
<dbReference type="SMART" id="SM01119">
    <property type="entry name" value="D-ser_dehydrat"/>
    <property type="match status" value="1"/>
</dbReference>
<dbReference type="InterPro" id="IPR029066">
    <property type="entry name" value="PLP-binding_barrel"/>
</dbReference>
<dbReference type="SUPFAM" id="SSF51419">
    <property type="entry name" value="PLP-binding barrel"/>
    <property type="match status" value="1"/>
</dbReference>
<reference evidence="2" key="1">
    <citation type="submission" date="2020-11" db="EMBL/GenBank/DDBJ databases">
        <title>Whole-genome analyses of Nonomuraea sp. K274.</title>
        <authorList>
            <person name="Veyisoglu A."/>
        </authorList>
    </citation>
    <scope>NUCLEOTIDE SEQUENCE</scope>
    <source>
        <strain evidence="2">K274</strain>
    </source>
</reference>
<evidence type="ECO:0000259" key="1">
    <source>
        <dbReference type="SMART" id="SM01119"/>
    </source>
</evidence>
<dbReference type="GO" id="GO:0036088">
    <property type="term" value="P:D-serine catabolic process"/>
    <property type="evidence" value="ECO:0007669"/>
    <property type="project" value="TreeGrafter"/>
</dbReference>
<accession>A0A931AJB3</accession>
<dbReference type="Proteomes" id="UP000605361">
    <property type="component" value="Unassembled WGS sequence"/>
</dbReference>
<evidence type="ECO:0000313" key="3">
    <source>
        <dbReference type="Proteomes" id="UP000605361"/>
    </source>
</evidence>
<dbReference type="InterPro" id="IPR026956">
    <property type="entry name" value="D-ser_dehydrat-like_dom"/>
</dbReference>
<dbReference type="InterPro" id="IPR051466">
    <property type="entry name" value="D-amino_acid_metab_enzyme"/>
</dbReference>
<comment type="caution">
    <text evidence="2">The sequence shown here is derived from an EMBL/GenBank/DDBJ whole genome shotgun (WGS) entry which is preliminary data.</text>
</comment>
<proteinExistence type="predicted"/>
<dbReference type="Gene3D" id="2.40.37.20">
    <property type="entry name" value="D-serine dehydratase-like domain"/>
    <property type="match status" value="1"/>
</dbReference>
<organism evidence="2 3">
    <name type="scientific">Nonomuraea cypriaca</name>
    <dbReference type="NCBI Taxonomy" id="1187855"/>
    <lineage>
        <taxon>Bacteria</taxon>
        <taxon>Bacillati</taxon>
        <taxon>Actinomycetota</taxon>
        <taxon>Actinomycetes</taxon>
        <taxon>Streptosporangiales</taxon>
        <taxon>Streptosporangiaceae</taxon>
        <taxon>Nonomuraea</taxon>
    </lineage>
</organism>
<dbReference type="EMBL" id="JADOGI010000166">
    <property type="protein sequence ID" value="MBF8191553.1"/>
    <property type="molecule type" value="Genomic_DNA"/>
</dbReference>
<dbReference type="InterPro" id="IPR042208">
    <property type="entry name" value="D-ser_dehydrat-like_sf"/>
</dbReference>
<dbReference type="RefSeq" id="WP_195900461.1">
    <property type="nucleotide sequence ID" value="NZ_JADOGI010000166.1"/>
</dbReference>
<name>A0A931AJB3_9ACTN</name>
<dbReference type="Pfam" id="PF14031">
    <property type="entry name" value="D-ser_dehydrat"/>
    <property type="match status" value="1"/>
</dbReference>
<feature type="domain" description="D-serine dehydratase-like" evidence="1">
    <location>
        <begin position="66"/>
        <end position="158"/>
    </location>
</feature>
<keyword evidence="3" id="KW-1185">Reference proteome</keyword>
<dbReference type="PANTHER" id="PTHR28004:SF2">
    <property type="entry name" value="D-SERINE DEHYDRATASE"/>
    <property type="match status" value="1"/>
</dbReference>
<dbReference type="PANTHER" id="PTHR28004">
    <property type="entry name" value="ZGC:162816-RELATED"/>
    <property type="match status" value="1"/>
</dbReference>
<dbReference type="GO" id="GO:0008721">
    <property type="term" value="F:D-serine ammonia-lyase activity"/>
    <property type="evidence" value="ECO:0007669"/>
    <property type="project" value="TreeGrafter"/>
</dbReference>